<gene>
    <name evidence="1" type="ORF">NG653_00935</name>
</gene>
<evidence type="ECO:0000313" key="2">
    <source>
        <dbReference type="Proteomes" id="UP001206312"/>
    </source>
</evidence>
<dbReference type="RefSeq" id="WP_252739776.1">
    <property type="nucleotide sequence ID" value="NZ_JAMXIB010000001.1"/>
</dbReference>
<organism evidence="1 2">
    <name type="scientific">Robiginitalea marina</name>
    <dbReference type="NCBI Taxonomy" id="2954105"/>
    <lineage>
        <taxon>Bacteria</taxon>
        <taxon>Pseudomonadati</taxon>
        <taxon>Bacteroidota</taxon>
        <taxon>Flavobacteriia</taxon>
        <taxon>Flavobacteriales</taxon>
        <taxon>Flavobacteriaceae</taxon>
        <taxon>Robiginitalea</taxon>
    </lineage>
</organism>
<comment type="caution">
    <text evidence="1">The sequence shown here is derived from an EMBL/GenBank/DDBJ whole genome shotgun (WGS) entry which is preliminary data.</text>
</comment>
<dbReference type="Proteomes" id="UP001206312">
    <property type="component" value="Unassembled WGS sequence"/>
</dbReference>
<dbReference type="EMBL" id="JAMXIB010000001">
    <property type="protein sequence ID" value="MCO5723398.1"/>
    <property type="molecule type" value="Genomic_DNA"/>
</dbReference>
<name>A0ABT1AVN1_9FLAO</name>
<evidence type="ECO:0000313" key="1">
    <source>
        <dbReference type="EMBL" id="MCO5723398.1"/>
    </source>
</evidence>
<sequence length="209" mass="23978">MKKLTVMVWVFMTSTLKADYTPPSLPELVLFADKILYGEIHCVDDAVIEVNVHDSVHHDSKSITIDKFMEWDCGRRWKEYEVGDRSLFFLGLSNGRYRVLGGGNEGELPIHGKKIYVHASTLSKAGFSGQFERSGLQREYHGYNDPYNGYAMDLNDFWQATVLFKKCFKSDFDETGNLIHVQQVCADKDYAATLKQNRIFAWSITELKN</sequence>
<reference evidence="1 2" key="1">
    <citation type="submission" date="2022-06" db="EMBL/GenBank/DDBJ databases">
        <authorList>
            <person name="Xuan X."/>
        </authorList>
    </citation>
    <scope>NUCLEOTIDE SEQUENCE [LARGE SCALE GENOMIC DNA]</scope>
    <source>
        <strain evidence="1 2">2V75</strain>
    </source>
</reference>
<protein>
    <submittedName>
        <fullName evidence="1">Uncharacterized protein</fullName>
    </submittedName>
</protein>
<accession>A0ABT1AVN1</accession>
<keyword evidence="2" id="KW-1185">Reference proteome</keyword>
<proteinExistence type="predicted"/>